<keyword evidence="11" id="KW-0511">Multifunctional enzyme</keyword>
<dbReference type="InterPro" id="IPR044139">
    <property type="entry name" value="CysN_NoDQ_III"/>
</dbReference>
<evidence type="ECO:0000256" key="13">
    <source>
        <dbReference type="ARBA" id="ARBA00049370"/>
    </source>
</evidence>
<evidence type="ECO:0000256" key="12">
    <source>
        <dbReference type="ARBA" id="ARBA00024872"/>
    </source>
</evidence>
<evidence type="ECO:0000313" key="17">
    <source>
        <dbReference type="EMBL" id="NIA69037.1"/>
    </source>
</evidence>
<dbReference type="PRINTS" id="PR00315">
    <property type="entry name" value="ELONGATNFCT"/>
</dbReference>
<dbReference type="InterPro" id="IPR000795">
    <property type="entry name" value="T_Tr_GTP-bd_dom"/>
</dbReference>
<comment type="similarity">
    <text evidence="3">In the C-terminal section; belongs to the APS kinase family.</text>
</comment>
<evidence type="ECO:0000256" key="5">
    <source>
        <dbReference type="ARBA" id="ARBA00011760"/>
    </source>
</evidence>
<dbReference type="CDD" id="cd02027">
    <property type="entry name" value="APSK"/>
    <property type="match status" value="1"/>
</dbReference>
<keyword evidence="18" id="KW-1185">Reference proteome</keyword>
<dbReference type="EC" id="2.7.1.25" evidence="14"/>
<dbReference type="InterPro" id="IPR027417">
    <property type="entry name" value="P-loop_NTPase"/>
</dbReference>
<dbReference type="GO" id="GO:0003924">
    <property type="term" value="F:GTPase activity"/>
    <property type="evidence" value="ECO:0007669"/>
    <property type="project" value="InterPro"/>
</dbReference>
<dbReference type="InterPro" id="IPR009001">
    <property type="entry name" value="Transl_elong_EF1A/Init_IF2_C"/>
</dbReference>
<dbReference type="PROSITE" id="PS51722">
    <property type="entry name" value="G_TR_2"/>
    <property type="match status" value="1"/>
</dbReference>
<dbReference type="SUPFAM" id="SSF50447">
    <property type="entry name" value="Translation proteins"/>
    <property type="match status" value="1"/>
</dbReference>
<dbReference type="Pfam" id="PF00009">
    <property type="entry name" value="GTP_EFTU"/>
    <property type="match status" value="1"/>
</dbReference>
<comment type="function">
    <text evidence="2">APS kinase catalyzes the synthesis of activated sulfate.</text>
</comment>
<dbReference type="GO" id="GO:0005525">
    <property type="term" value="F:GTP binding"/>
    <property type="evidence" value="ECO:0007669"/>
    <property type="project" value="UniProtKB-KW"/>
</dbReference>
<dbReference type="NCBIfam" id="NF003013">
    <property type="entry name" value="PRK03846.1"/>
    <property type="match status" value="1"/>
</dbReference>
<keyword evidence="14" id="KW-0597">Phosphoprotein</keyword>
<evidence type="ECO:0000256" key="2">
    <source>
        <dbReference type="ARBA" id="ARBA00002357"/>
    </source>
</evidence>
<dbReference type="Pfam" id="PF01583">
    <property type="entry name" value="APS_kinase"/>
    <property type="match status" value="1"/>
</dbReference>
<dbReference type="HAMAP" id="MF_00065">
    <property type="entry name" value="Adenylyl_sulf_kinase"/>
    <property type="match status" value="1"/>
</dbReference>
<dbReference type="GO" id="GO:0070814">
    <property type="term" value="P:hydrogen sulfide biosynthetic process"/>
    <property type="evidence" value="ECO:0007669"/>
    <property type="project" value="UniProtKB-UniRule"/>
</dbReference>
<keyword evidence="8 14" id="KW-0547">Nucleotide-binding</keyword>
<keyword evidence="14 17" id="KW-0418">Kinase</keyword>
<dbReference type="NCBIfam" id="TIGR00455">
    <property type="entry name" value="apsK"/>
    <property type="match status" value="1"/>
</dbReference>
<comment type="caution">
    <text evidence="17">The sequence shown here is derived from an EMBL/GenBank/DDBJ whole genome shotgun (WGS) entry which is preliminary data.</text>
</comment>
<feature type="region of interest" description="Disordered" evidence="15">
    <location>
        <begin position="1"/>
        <end position="24"/>
    </location>
</feature>
<reference evidence="17" key="1">
    <citation type="submission" date="2020-03" db="EMBL/GenBank/DDBJ databases">
        <title>Genome of Pelagibius litoralis DSM 21314T.</title>
        <authorList>
            <person name="Wang G."/>
        </authorList>
    </citation>
    <scope>NUCLEOTIDE SEQUENCE</scope>
    <source>
        <strain evidence="17">DSM 21314</strain>
    </source>
</reference>
<accession>A0A967C9E2</accession>
<comment type="function">
    <text evidence="14">Catalyzes the synthesis of activated sulfate.</text>
</comment>
<evidence type="ECO:0000256" key="3">
    <source>
        <dbReference type="ARBA" id="ARBA00005438"/>
    </source>
</evidence>
<sequence>MTQDTKQDSTTLSDDATQSDALPEAQAAERSLHHIVIVGHVDHGKSSLIGRLLHDTNSLPPGKVEELEAISARRGMEIEWSFVLDAFQAERDQAVTIDTTQIWFNTALRDYVIIDAPGHREFLKNMVSGAASADAAIMVVDAEEGVREQSRRHAYLLHLLGVRQIAVVINKMDLVDFSQARFDEVSRQITEYLQSIGAAPMVIVPISARGGDNIASRSDRSPWYDGPTVISALDGFHGHPGIGSQPLRLPIQDVYKFDARRILAGRIESGSLTIGDTLLFSPSNKTARIRSIEAWPDNNAPETAAAGESVGITLDEQLFVERGELVSHVENPPKLSTLFHARLFWLGHNPLKVGARYKLKLLTQEAEVTVKSIERIIDTQTLENSDGDSVERNAVAEVTLHSRMVLGLDDYGDLPRTGRFVLIEDYDTVGGGVISMEGLPDQRQAITVKSTNVISVEHRLAAEARAARNGHYGGVLWFTGLSGAGKSTLAMEVEQRLFAKGYHVYVLDGDNVRRGLNANLGFSPEDRTENIRRVGEAASLFADSGIICITAFISPYRVDRDRARASASGHFHEIYIKADVETCEQRDPKGLYKKARAGEIRQFTGISAPYEPPESADLVVDTSQHDVADSVAQIIRYIEQTFTLKKGEDAGS</sequence>
<feature type="binding site" evidence="14">
    <location>
        <begin position="480"/>
        <end position="487"/>
    </location>
    <ligand>
        <name>ATP</name>
        <dbReference type="ChEBI" id="CHEBI:30616"/>
    </ligand>
</feature>
<dbReference type="SUPFAM" id="SSF50465">
    <property type="entry name" value="EF-Tu/eEF-1alpha/eIF2-gamma C-terminal domain"/>
    <property type="match status" value="1"/>
</dbReference>
<feature type="active site" description="Phosphoserine intermediate" evidence="14">
    <location>
        <position position="554"/>
    </location>
</feature>
<dbReference type="AlphaFoldDB" id="A0A967C9E2"/>
<dbReference type="RefSeq" id="WP_167224245.1">
    <property type="nucleotide sequence ID" value="NZ_JAAQPH010000007.1"/>
</dbReference>
<dbReference type="GO" id="GO:0005524">
    <property type="term" value="F:ATP binding"/>
    <property type="evidence" value="ECO:0007669"/>
    <property type="project" value="UniProtKB-UniRule"/>
</dbReference>
<dbReference type="CDD" id="cd04095">
    <property type="entry name" value="CysN_NoDQ_III"/>
    <property type="match status" value="1"/>
</dbReference>
<dbReference type="NCBIfam" id="TIGR02034">
    <property type="entry name" value="CysN"/>
    <property type="match status" value="1"/>
</dbReference>
<dbReference type="InterPro" id="IPR009000">
    <property type="entry name" value="Transl_B-barrel_sf"/>
</dbReference>
<dbReference type="InterPro" id="IPR059117">
    <property type="entry name" value="APS_kinase_dom"/>
</dbReference>
<dbReference type="InterPro" id="IPR011779">
    <property type="entry name" value="SO4_adenylTrfase_lsu"/>
</dbReference>
<feature type="compositionally biased region" description="Polar residues" evidence="15">
    <location>
        <begin position="1"/>
        <end position="20"/>
    </location>
</feature>
<evidence type="ECO:0000256" key="11">
    <source>
        <dbReference type="ARBA" id="ARBA00023268"/>
    </source>
</evidence>
<comment type="subunit">
    <text evidence="5">Sulfate-activating enzymes, NodP and NodQ, may be physically associated.</text>
</comment>
<evidence type="ECO:0000256" key="14">
    <source>
        <dbReference type="HAMAP-Rule" id="MF_00065"/>
    </source>
</evidence>
<evidence type="ECO:0000259" key="16">
    <source>
        <dbReference type="PROSITE" id="PS51722"/>
    </source>
</evidence>
<evidence type="ECO:0000256" key="4">
    <source>
        <dbReference type="ARBA" id="ARBA00007237"/>
    </source>
</evidence>
<evidence type="ECO:0000256" key="8">
    <source>
        <dbReference type="ARBA" id="ARBA00022741"/>
    </source>
</evidence>
<keyword evidence="9 14" id="KW-0067">ATP-binding</keyword>
<dbReference type="Gene3D" id="2.40.30.10">
    <property type="entry name" value="Translation factors"/>
    <property type="match status" value="2"/>
</dbReference>
<comment type="similarity">
    <text evidence="4">In the N-terminal section; belongs to the TRAFAC class translation factor GTPase superfamily. Classic translation factor GTPase family. CysN/NodQ subfamily.</text>
</comment>
<dbReference type="PANTHER" id="PTHR23115">
    <property type="entry name" value="TRANSLATION FACTOR"/>
    <property type="match status" value="1"/>
</dbReference>
<keyword evidence="6 14" id="KW-0808">Transferase</keyword>
<comment type="pathway">
    <text evidence="14">Sulfur metabolism; hydrogen sulfide biosynthesis; sulfite from sulfate: step 2/3.</text>
</comment>
<evidence type="ECO:0000256" key="15">
    <source>
        <dbReference type="SAM" id="MobiDB-lite"/>
    </source>
</evidence>
<keyword evidence="7" id="KW-0548">Nucleotidyltransferase</keyword>
<keyword evidence="10" id="KW-0342">GTP-binding</keyword>
<dbReference type="Pfam" id="PF22594">
    <property type="entry name" value="GTP-eEF1A_C"/>
    <property type="match status" value="1"/>
</dbReference>
<dbReference type="InterPro" id="IPR002891">
    <property type="entry name" value="APS"/>
</dbReference>
<name>A0A967C9E2_9PROT</name>
<comment type="similarity">
    <text evidence="14">Belongs to the APS kinase family.</text>
</comment>
<evidence type="ECO:0000256" key="6">
    <source>
        <dbReference type="ARBA" id="ARBA00022679"/>
    </source>
</evidence>
<dbReference type="GO" id="GO:0000103">
    <property type="term" value="P:sulfate assimilation"/>
    <property type="evidence" value="ECO:0007669"/>
    <property type="project" value="UniProtKB-UniRule"/>
</dbReference>
<comment type="catalytic activity">
    <reaction evidence="13">
        <text>sulfate + ATP + H(+) = adenosine 5'-phosphosulfate + diphosphate</text>
        <dbReference type="Rhea" id="RHEA:18133"/>
        <dbReference type="ChEBI" id="CHEBI:15378"/>
        <dbReference type="ChEBI" id="CHEBI:16189"/>
        <dbReference type="ChEBI" id="CHEBI:30616"/>
        <dbReference type="ChEBI" id="CHEBI:33019"/>
        <dbReference type="ChEBI" id="CHEBI:58243"/>
        <dbReference type="EC" id="2.7.7.4"/>
    </reaction>
</comment>
<comment type="function">
    <text evidence="12">Proposed to provide activated sulfate for transfer to Nod factor. ATP sulfurylase may be the GTPase, regulating ATP sulfurylase activity.</text>
</comment>
<evidence type="ECO:0000256" key="9">
    <source>
        <dbReference type="ARBA" id="ARBA00022840"/>
    </source>
</evidence>
<dbReference type="GO" id="GO:0004020">
    <property type="term" value="F:adenylylsulfate kinase activity"/>
    <property type="evidence" value="ECO:0007669"/>
    <property type="project" value="UniProtKB-UniRule"/>
</dbReference>
<evidence type="ECO:0000256" key="10">
    <source>
        <dbReference type="ARBA" id="ARBA00023134"/>
    </source>
</evidence>
<feature type="domain" description="Tr-type G" evidence="16">
    <location>
        <begin position="30"/>
        <end position="247"/>
    </location>
</feature>
<dbReference type="EMBL" id="JAAQPH010000007">
    <property type="protein sequence ID" value="NIA69037.1"/>
    <property type="molecule type" value="Genomic_DNA"/>
</dbReference>
<evidence type="ECO:0000313" key="18">
    <source>
        <dbReference type="Proteomes" id="UP000761264"/>
    </source>
</evidence>
<dbReference type="Gene3D" id="3.40.50.300">
    <property type="entry name" value="P-loop containing nucleotide triphosphate hydrolases"/>
    <property type="match status" value="2"/>
</dbReference>
<evidence type="ECO:0000256" key="7">
    <source>
        <dbReference type="ARBA" id="ARBA00022695"/>
    </source>
</evidence>
<dbReference type="InterPro" id="IPR050100">
    <property type="entry name" value="TRAFAC_GTPase_members"/>
</dbReference>
<dbReference type="InterPro" id="IPR054696">
    <property type="entry name" value="GTP-eEF1A_C"/>
</dbReference>
<organism evidence="17 18">
    <name type="scientific">Pelagibius litoralis</name>
    <dbReference type="NCBI Taxonomy" id="374515"/>
    <lineage>
        <taxon>Bacteria</taxon>
        <taxon>Pseudomonadati</taxon>
        <taxon>Pseudomonadota</taxon>
        <taxon>Alphaproteobacteria</taxon>
        <taxon>Rhodospirillales</taxon>
        <taxon>Rhodovibrionaceae</taxon>
        <taxon>Pelagibius</taxon>
    </lineage>
</organism>
<dbReference type="SUPFAM" id="SSF52540">
    <property type="entry name" value="P-loop containing nucleoside triphosphate hydrolases"/>
    <property type="match status" value="2"/>
</dbReference>
<evidence type="ECO:0000256" key="1">
    <source>
        <dbReference type="ARBA" id="ARBA00001823"/>
    </source>
</evidence>
<gene>
    <name evidence="14 17" type="primary">cysC</name>
    <name evidence="17" type="ORF">HBA54_10585</name>
</gene>
<dbReference type="GO" id="GO:0004781">
    <property type="term" value="F:sulfate adenylyltransferase (ATP) activity"/>
    <property type="evidence" value="ECO:0007669"/>
    <property type="project" value="UniProtKB-EC"/>
</dbReference>
<comment type="catalytic activity">
    <reaction evidence="1 14">
        <text>adenosine 5'-phosphosulfate + ATP = 3'-phosphoadenylyl sulfate + ADP + H(+)</text>
        <dbReference type="Rhea" id="RHEA:24152"/>
        <dbReference type="ChEBI" id="CHEBI:15378"/>
        <dbReference type="ChEBI" id="CHEBI:30616"/>
        <dbReference type="ChEBI" id="CHEBI:58243"/>
        <dbReference type="ChEBI" id="CHEBI:58339"/>
        <dbReference type="ChEBI" id="CHEBI:456216"/>
        <dbReference type="EC" id="2.7.1.25"/>
    </reaction>
</comment>
<proteinExistence type="inferred from homology"/>
<dbReference type="Proteomes" id="UP000761264">
    <property type="component" value="Unassembled WGS sequence"/>
</dbReference>
<protein>
    <recommendedName>
        <fullName evidence="14">Adenylyl-sulfate kinase</fullName>
        <ecNumber evidence="14">2.7.1.25</ecNumber>
    </recommendedName>
    <alternativeName>
        <fullName evidence="14">APS kinase</fullName>
    </alternativeName>
    <alternativeName>
        <fullName evidence="14">ATP adenosine-5'-phosphosulfate 3'-phosphotransferase</fullName>
    </alternativeName>
    <alternativeName>
        <fullName evidence="14">Adenosine-5'-phosphosulfate kinase</fullName>
    </alternativeName>
</protein>